<dbReference type="Proteomes" id="UP000005730">
    <property type="component" value="Chromosome"/>
</dbReference>
<sequence length="75" mass="7817">MNKRLLVLVLSISSVAAYGYALGGLGGFLLGRGSVTYVVLGLAGGTGCALLALKLWREYLKEVFGETPKQQGPSS</sequence>
<dbReference type="EMBL" id="CM001377">
    <property type="protein sequence ID" value="EHM09340.1"/>
    <property type="molecule type" value="Genomic_DNA"/>
</dbReference>
<keyword evidence="3" id="KW-1185">Reference proteome</keyword>
<reference evidence="2 3" key="1">
    <citation type="submission" date="2011-10" db="EMBL/GenBank/DDBJ databases">
        <title>The Noncontiguous Finished genome of Thermanaerovibrio velox DSM 12556.</title>
        <authorList>
            <consortium name="US DOE Joint Genome Institute (JGI-PGF)"/>
            <person name="Lucas S."/>
            <person name="Copeland A."/>
            <person name="Lapidus A."/>
            <person name="Glavina del Rio T."/>
            <person name="Dalin E."/>
            <person name="Tice H."/>
            <person name="Bruce D."/>
            <person name="Goodwin L."/>
            <person name="Pitluck S."/>
            <person name="Peters L."/>
            <person name="Mikhailova N."/>
            <person name="Teshima H."/>
            <person name="Kyrpides N."/>
            <person name="Mavromatis K."/>
            <person name="Ivanova N."/>
            <person name="Markowitz V."/>
            <person name="Cheng J.-F."/>
            <person name="Hugenholtz P."/>
            <person name="Woyke T."/>
            <person name="Wu D."/>
            <person name="Spring S."/>
            <person name="Brambilla E.-M."/>
            <person name="Klenk H.-P."/>
            <person name="Eisen J.A."/>
        </authorList>
    </citation>
    <scope>NUCLEOTIDE SEQUENCE [LARGE SCALE GENOMIC DNA]</scope>
    <source>
        <strain evidence="2 3">DSM 12556</strain>
    </source>
</reference>
<gene>
    <name evidence="2" type="ORF">TheveDRAFT_0153</name>
</gene>
<dbReference type="AlphaFoldDB" id="H0UND3"/>
<evidence type="ECO:0000313" key="3">
    <source>
        <dbReference type="Proteomes" id="UP000005730"/>
    </source>
</evidence>
<feature type="transmembrane region" description="Helical" evidence="1">
    <location>
        <begin position="37"/>
        <end position="56"/>
    </location>
</feature>
<dbReference type="HOGENOM" id="CLU_192155_0_0_0"/>
<accession>H0UND3</accession>
<organism evidence="2 3">
    <name type="scientific">Thermanaerovibrio velox DSM 12556</name>
    <dbReference type="NCBI Taxonomy" id="926567"/>
    <lineage>
        <taxon>Bacteria</taxon>
        <taxon>Thermotogati</taxon>
        <taxon>Synergistota</taxon>
        <taxon>Synergistia</taxon>
        <taxon>Synergistales</taxon>
        <taxon>Synergistaceae</taxon>
        <taxon>Thermanaerovibrio</taxon>
    </lineage>
</organism>
<keyword evidence="1" id="KW-1133">Transmembrane helix</keyword>
<keyword evidence="1" id="KW-0812">Transmembrane</keyword>
<protein>
    <submittedName>
        <fullName evidence="2">Uncharacterized protein</fullName>
    </submittedName>
</protein>
<evidence type="ECO:0000313" key="2">
    <source>
        <dbReference type="EMBL" id="EHM09340.1"/>
    </source>
</evidence>
<proteinExistence type="predicted"/>
<dbReference type="eggNOG" id="ENOG5033CQ2">
    <property type="taxonomic scope" value="Bacteria"/>
</dbReference>
<evidence type="ECO:0000256" key="1">
    <source>
        <dbReference type="SAM" id="Phobius"/>
    </source>
</evidence>
<name>H0UND3_9BACT</name>
<keyword evidence="1" id="KW-0472">Membrane</keyword>